<dbReference type="PROSITE" id="PS50893">
    <property type="entry name" value="ABC_TRANSPORTER_2"/>
    <property type="match status" value="1"/>
</dbReference>
<dbReference type="InterPro" id="IPR003593">
    <property type="entry name" value="AAA+_ATPase"/>
</dbReference>
<keyword evidence="1" id="KW-0813">Transport</keyword>
<dbReference type="GO" id="GO:0005524">
    <property type="term" value="F:ATP binding"/>
    <property type="evidence" value="ECO:0007669"/>
    <property type="project" value="UniProtKB-KW"/>
</dbReference>
<organism evidence="5">
    <name type="scientific">freshwater metagenome</name>
    <dbReference type="NCBI Taxonomy" id="449393"/>
    <lineage>
        <taxon>unclassified sequences</taxon>
        <taxon>metagenomes</taxon>
        <taxon>ecological metagenomes</taxon>
    </lineage>
</organism>
<dbReference type="Pfam" id="PF00005">
    <property type="entry name" value="ABC_tran"/>
    <property type="match status" value="1"/>
</dbReference>
<dbReference type="CDD" id="cd03230">
    <property type="entry name" value="ABC_DR_subfamily_A"/>
    <property type="match status" value="1"/>
</dbReference>
<dbReference type="SUPFAM" id="SSF52540">
    <property type="entry name" value="P-loop containing nucleoside triphosphate hydrolases"/>
    <property type="match status" value="1"/>
</dbReference>
<reference evidence="5" key="1">
    <citation type="submission" date="2020-05" db="EMBL/GenBank/DDBJ databases">
        <authorList>
            <person name="Chiriac C."/>
            <person name="Salcher M."/>
            <person name="Ghai R."/>
            <person name="Kavagutti S V."/>
        </authorList>
    </citation>
    <scope>NUCLEOTIDE SEQUENCE</scope>
</reference>
<name>A0A6J6BVG1_9ZZZZ</name>
<keyword evidence="2" id="KW-0547">Nucleotide-binding</keyword>
<dbReference type="InterPro" id="IPR051782">
    <property type="entry name" value="ABC_Transporter_VariousFunc"/>
</dbReference>
<sequence length="236" mass="24899">MSHEGVDVKDLTIRFGRTTAIDQLSFSLTAGTSVALIGRNGAGKSTTLRVLAGVLPPNAGEVMLNGINIVKDPIAARFEVGYCPDVGGLIPRATLWEHLELSATIRGMDTSWQERAQELLAAFDLTGAADRMTAEFSHGMSRRSAVILAALHQPKVLLLDEPFDGVDPLGVDATMDVIAQAEASGSTVIVSTHMLPLAVAACSRALVLANGHITSDGPTSELAGLEGEQVYRRLLT</sequence>
<accession>A0A6J6BVG1</accession>
<proteinExistence type="predicted"/>
<evidence type="ECO:0000313" key="5">
    <source>
        <dbReference type="EMBL" id="CAB4543042.1"/>
    </source>
</evidence>
<protein>
    <submittedName>
        <fullName evidence="5">Unannotated protein</fullName>
    </submittedName>
</protein>
<evidence type="ECO:0000256" key="3">
    <source>
        <dbReference type="ARBA" id="ARBA00022840"/>
    </source>
</evidence>
<dbReference type="GO" id="GO:0016887">
    <property type="term" value="F:ATP hydrolysis activity"/>
    <property type="evidence" value="ECO:0007669"/>
    <property type="project" value="InterPro"/>
</dbReference>
<dbReference type="AlphaFoldDB" id="A0A6J6BVG1"/>
<dbReference type="PANTHER" id="PTHR42939">
    <property type="entry name" value="ABC TRANSPORTER ATP-BINDING PROTEIN ALBC-RELATED"/>
    <property type="match status" value="1"/>
</dbReference>
<gene>
    <name evidence="5" type="ORF">UFOPK1446_00510</name>
</gene>
<feature type="domain" description="ABC transporter" evidence="4">
    <location>
        <begin position="6"/>
        <end position="235"/>
    </location>
</feature>
<dbReference type="InterPro" id="IPR027417">
    <property type="entry name" value="P-loop_NTPase"/>
</dbReference>
<evidence type="ECO:0000259" key="4">
    <source>
        <dbReference type="PROSITE" id="PS50893"/>
    </source>
</evidence>
<keyword evidence="3" id="KW-0067">ATP-binding</keyword>
<dbReference type="InterPro" id="IPR003439">
    <property type="entry name" value="ABC_transporter-like_ATP-bd"/>
</dbReference>
<dbReference type="EMBL" id="CAEZSO010000083">
    <property type="protein sequence ID" value="CAB4543042.1"/>
    <property type="molecule type" value="Genomic_DNA"/>
</dbReference>
<evidence type="ECO:0000256" key="2">
    <source>
        <dbReference type="ARBA" id="ARBA00022741"/>
    </source>
</evidence>
<dbReference type="SMART" id="SM00382">
    <property type="entry name" value="AAA"/>
    <property type="match status" value="1"/>
</dbReference>
<dbReference type="PANTHER" id="PTHR42939:SF1">
    <property type="entry name" value="ABC TRANSPORTER ATP-BINDING PROTEIN ALBC-RELATED"/>
    <property type="match status" value="1"/>
</dbReference>
<dbReference type="Gene3D" id="3.40.50.300">
    <property type="entry name" value="P-loop containing nucleotide triphosphate hydrolases"/>
    <property type="match status" value="1"/>
</dbReference>
<evidence type="ECO:0000256" key="1">
    <source>
        <dbReference type="ARBA" id="ARBA00022448"/>
    </source>
</evidence>